<dbReference type="GO" id="GO:0003677">
    <property type="term" value="F:DNA binding"/>
    <property type="evidence" value="ECO:0007669"/>
    <property type="project" value="UniProtKB-KW"/>
</dbReference>
<evidence type="ECO:0000313" key="5">
    <source>
        <dbReference type="EMBL" id="OLO03039.1"/>
    </source>
</evidence>
<dbReference type="InterPro" id="IPR000595">
    <property type="entry name" value="cNMP-bd_dom"/>
</dbReference>
<dbReference type="PANTHER" id="PTHR24567:SF75">
    <property type="entry name" value="FUMARATE AND NITRATE REDUCTION REGULATORY PROTEIN"/>
    <property type="match status" value="1"/>
</dbReference>
<dbReference type="GO" id="GO:0005829">
    <property type="term" value="C:cytosol"/>
    <property type="evidence" value="ECO:0007669"/>
    <property type="project" value="TreeGrafter"/>
</dbReference>
<name>A0A1Q8SNM3_9GAMM</name>
<dbReference type="InterPro" id="IPR036388">
    <property type="entry name" value="WH-like_DNA-bd_sf"/>
</dbReference>
<dbReference type="InterPro" id="IPR036390">
    <property type="entry name" value="WH_DNA-bd_sf"/>
</dbReference>
<dbReference type="GO" id="GO:0003700">
    <property type="term" value="F:DNA-binding transcription factor activity"/>
    <property type="evidence" value="ECO:0007669"/>
    <property type="project" value="TreeGrafter"/>
</dbReference>
<dbReference type="InterPro" id="IPR014710">
    <property type="entry name" value="RmlC-like_jellyroll"/>
</dbReference>
<dbReference type="PANTHER" id="PTHR24567">
    <property type="entry name" value="CRP FAMILY TRANSCRIPTIONAL REGULATORY PROTEIN"/>
    <property type="match status" value="1"/>
</dbReference>
<dbReference type="InterPro" id="IPR018490">
    <property type="entry name" value="cNMP-bd_dom_sf"/>
</dbReference>
<keyword evidence="6" id="KW-1185">Reference proteome</keyword>
<keyword evidence="2" id="KW-0238">DNA-binding</keyword>
<keyword evidence="1" id="KW-0805">Transcription regulation</keyword>
<keyword evidence="3" id="KW-0804">Transcription</keyword>
<evidence type="ECO:0000256" key="2">
    <source>
        <dbReference type="ARBA" id="ARBA00023125"/>
    </source>
</evidence>
<dbReference type="SMART" id="SM00100">
    <property type="entry name" value="cNMP"/>
    <property type="match status" value="1"/>
</dbReference>
<dbReference type="CDD" id="cd00092">
    <property type="entry name" value="HTH_CRP"/>
    <property type="match status" value="1"/>
</dbReference>
<dbReference type="Pfam" id="PF00027">
    <property type="entry name" value="cNMP_binding"/>
    <property type="match status" value="1"/>
</dbReference>
<feature type="domain" description="HTH crp-type" evidence="4">
    <location>
        <begin position="147"/>
        <end position="221"/>
    </location>
</feature>
<organism evidence="5 6">
    <name type="scientific">Salinicola socius</name>
    <dbReference type="NCBI Taxonomy" id="404433"/>
    <lineage>
        <taxon>Bacteria</taxon>
        <taxon>Pseudomonadati</taxon>
        <taxon>Pseudomonadota</taxon>
        <taxon>Gammaproteobacteria</taxon>
        <taxon>Oceanospirillales</taxon>
        <taxon>Halomonadaceae</taxon>
        <taxon>Salinicola</taxon>
    </lineage>
</organism>
<dbReference type="InterPro" id="IPR012318">
    <property type="entry name" value="HTH_CRP"/>
</dbReference>
<dbReference type="InterPro" id="IPR050397">
    <property type="entry name" value="Env_Response_Regulators"/>
</dbReference>
<accession>A0A1Q8SNM3</accession>
<evidence type="ECO:0000256" key="3">
    <source>
        <dbReference type="ARBA" id="ARBA00023163"/>
    </source>
</evidence>
<dbReference type="Proteomes" id="UP000186878">
    <property type="component" value="Unassembled WGS sequence"/>
</dbReference>
<dbReference type="Gene3D" id="2.60.120.10">
    <property type="entry name" value="Jelly Rolls"/>
    <property type="match status" value="1"/>
</dbReference>
<comment type="caution">
    <text evidence="5">The sequence shown here is derived from an EMBL/GenBank/DDBJ whole genome shotgun (WGS) entry which is preliminary data.</text>
</comment>
<dbReference type="Gene3D" id="1.10.10.10">
    <property type="entry name" value="Winged helix-like DNA-binding domain superfamily/Winged helix DNA-binding domain"/>
    <property type="match status" value="1"/>
</dbReference>
<dbReference type="AlphaFoldDB" id="A0A1Q8SNM3"/>
<dbReference type="STRING" id="404433.BTW07_15970"/>
<evidence type="ECO:0000313" key="6">
    <source>
        <dbReference type="Proteomes" id="UP000186878"/>
    </source>
</evidence>
<dbReference type="SUPFAM" id="SSF51206">
    <property type="entry name" value="cAMP-binding domain-like"/>
    <property type="match status" value="1"/>
</dbReference>
<dbReference type="SMART" id="SM00419">
    <property type="entry name" value="HTH_CRP"/>
    <property type="match status" value="1"/>
</dbReference>
<gene>
    <name evidence="5" type="ORF">BTW07_15970</name>
</gene>
<dbReference type="PRINTS" id="PR00034">
    <property type="entry name" value="HTHCRP"/>
</dbReference>
<dbReference type="CDD" id="cd00038">
    <property type="entry name" value="CAP_ED"/>
    <property type="match status" value="1"/>
</dbReference>
<sequence length="244" mass="27969">MSHDSCIVCHFKHYGELSKNDETLLAELEQSPTEVKADQVLWQEGDPAREFCTLSKGWAYSFRHMEDGSRQILEIYLPGDIIGLREFAFKERLTGVAMLEDGVVCHFPHRRLVNVFRESLTLSTIFFAISSHQQALLTERLVNLARRSARQRLAHLIYEMYVRLDRTKARQGNGIRLPLSQQHLGDALGLSSVHVSRTLTAFREEGLLLRSRQRIELPDPAALAREAEFGDAYLNDGIDHFFHH</sequence>
<evidence type="ECO:0000256" key="1">
    <source>
        <dbReference type="ARBA" id="ARBA00023015"/>
    </source>
</evidence>
<reference evidence="5 6" key="1">
    <citation type="submission" date="2016-12" db="EMBL/GenBank/DDBJ databases">
        <title>Draft genome sequences of strains Salinicola socius SMB35, Salinicola sp. MH3R3-1 and Chromohalobacter sp. SMB17 from the Verkhnekamsk potash mining region of Russia.</title>
        <authorList>
            <person name="Mavrodi D.V."/>
            <person name="Olsson B.E."/>
            <person name="Korsakova E.S."/>
            <person name="Pyankova A."/>
            <person name="Mavrodi O.V."/>
            <person name="Plotnikova E.G."/>
        </authorList>
    </citation>
    <scope>NUCLEOTIDE SEQUENCE [LARGE SCALE GENOMIC DNA]</scope>
    <source>
        <strain evidence="5 6">SMB35</strain>
    </source>
</reference>
<proteinExistence type="predicted"/>
<dbReference type="OrthoDB" id="9126850at2"/>
<dbReference type="SUPFAM" id="SSF46785">
    <property type="entry name" value="Winged helix' DNA-binding domain"/>
    <property type="match status" value="1"/>
</dbReference>
<dbReference type="RefSeq" id="WP_075571178.1">
    <property type="nucleotide sequence ID" value="NZ_MSDO01000025.1"/>
</dbReference>
<evidence type="ECO:0000259" key="4">
    <source>
        <dbReference type="PROSITE" id="PS51063"/>
    </source>
</evidence>
<dbReference type="PROSITE" id="PS51063">
    <property type="entry name" value="HTH_CRP_2"/>
    <property type="match status" value="1"/>
</dbReference>
<dbReference type="Pfam" id="PF13545">
    <property type="entry name" value="HTH_Crp_2"/>
    <property type="match status" value="1"/>
</dbReference>
<dbReference type="EMBL" id="MSDO01000025">
    <property type="protein sequence ID" value="OLO03039.1"/>
    <property type="molecule type" value="Genomic_DNA"/>
</dbReference>
<protein>
    <submittedName>
        <fullName evidence="5">Crp/Fnr family transcriptional regulator</fullName>
    </submittedName>
</protein>